<dbReference type="CDD" id="cd00475">
    <property type="entry name" value="Cis_IPPS"/>
    <property type="match status" value="1"/>
</dbReference>
<dbReference type="Gene3D" id="3.40.1180.10">
    <property type="entry name" value="Decaprenyl diphosphate synthase-like"/>
    <property type="match status" value="1"/>
</dbReference>
<dbReference type="GO" id="GO:0030145">
    <property type="term" value="F:manganese ion binding"/>
    <property type="evidence" value="ECO:0007669"/>
    <property type="project" value="TreeGrafter"/>
</dbReference>
<feature type="binding site" evidence="2">
    <location>
        <position position="23"/>
    </location>
    <ligand>
        <name>Mg(2+)</name>
        <dbReference type="ChEBI" id="CHEBI:18420"/>
    </ligand>
</feature>
<evidence type="ECO:0000256" key="1">
    <source>
        <dbReference type="ARBA" id="ARBA00022679"/>
    </source>
</evidence>
<comment type="function">
    <text evidence="2">Catalyzes the condensation of isopentenyl diphosphate (IPP) with allylic pyrophosphates generating different type of terpenoids.</text>
</comment>
<keyword evidence="2" id="KW-0479">Metal-binding</keyword>
<dbReference type="RefSeq" id="WP_072694744.1">
    <property type="nucleotide sequence ID" value="NZ_FOSJ01000001.1"/>
</dbReference>
<dbReference type="HAMAP" id="MF_01139">
    <property type="entry name" value="ISPT"/>
    <property type="match status" value="1"/>
</dbReference>
<feature type="binding site" evidence="2">
    <location>
        <position position="28"/>
    </location>
    <ligand>
        <name>substrate</name>
    </ligand>
</feature>
<organism evidence="3 4">
    <name type="scientific">Marinilactibacillus piezotolerans</name>
    <dbReference type="NCBI Taxonomy" id="258723"/>
    <lineage>
        <taxon>Bacteria</taxon>
        <taxon>Bacillati</taxon>
        <taxon>Bacillota</taxon>
        <taxon>Bacilli</taxon>
        <taxon>Lactobacillales</taxon>
        <taxon>Carnobacteriaceae</taxon>
        <taxon>Marinilactibacillus</taxon>
    </lineage>
</organism>
<dbReference type="Proteomes" id="UP000199589">
    <property type="component" value="Unassembled WGS sequence"/>
</dbReference>
<dbReference type="GO" id="GO:0008834">
    <property type="term" value="F:ditrans,polycis-undecaprenyl-diphosphate synthase [(2E,6E)-farnesyl-diphosphate specific] activity"/>
    <property type="evidence" value="ECO:0007669"/>
    <property type="project" value="TreeGrafter"/>
</dbReference>
<feature type="binding site" evidence="2">
    <location>
        <begin position="68"/>
        <end position="70"/>
    </location>
    <ligand>
        <name>substrate</name>
    </ligand>
</feature>
<name>A0A1I3URX9_9LACT</name>
<gene>
    <name evidence="3" type="ORF">SAMN04488569_1001123</name>
</gene>
<dbReference type="InterPro" id="IPR001441">
    <property type="entry name" value="UPP_synth-like"/>
</dbReference>
<keyword evidence="4" id="KW-1185">Reference proteome</keyword>
<feature type="binding site" evidence="2">
    <location>
        <begin position="24"/>
        <end position="27"/>
    </location>
    <ligand>
        <name>substrate</name>
    </ligand>
</feature>
<feature type="active site" description="Proton acceptor" evidence="2">
    <location>
        <position position="71"/>
    </location>
</feature>
<dbReference type="PROSITE" id="PS01066">
    <property type="entry name" value="UPP_SYNTHASE"/>
    <property type="match status" value="1"/>
</dbReference>
<dbReference type="STRING" id="258723.GCA_900169305_00319"/>
<dbReference type="NCBIfam" id="NF011405">
    <property type="entry name" value="PRK14830.1"/>
    <property type="match status" value="1"/>
</dbReference>
<dbReference type="GO" id="GO:0000287">
    <property type="term" value="F:magnesium ion binding"/>
    <property type="evidence" value="ECO:0007669"/>
    <property type="project" value="UniProtKB-UniRule"/>
</dbReference>
<dbReference type="SUPFAM" id="SSF64005">
    <property type="entry name" value="Undecaprenyl diphosphate synthase"/>
    <property type="match status" value="1"/>
</dbReference>
<keyword evidence="1 2" id="KW-0808">Transferase</keyword>
<feature type="binding site" evidence="2">
    <location>
        <position position="74"/>
    </location>
    <ligand>
        <name>substrate</name>
    </ligand>
</feature>
<evidence type="ECO:0000313" key="3">
    <source>
        <dbReference type="EMBL" id="SFJ86048.1"/>
    </source>
</evidence>
<feature type="binding site" evidence="2">
    <location>
        <begin position="200"/>
        <end position="202"/>
    </location>
    <ligand>
        <name>substrate</name>
    </ligand>
</feature>
<accession>A0A1I3URX9</accession>
<feature type="binding site" evidence="2">
    <location>
        <position position="40"/>
    </location>
    <ligand>
        <name>substrate</name>
    </ligand>
</feature>
<dbReference type="EMBL" id="FOSJ01000001">
    <property type="protein sequence ID" value="SFJ86048.1"/>
    <property type="molecule type" value="Genomic_DNA"/>
</dbReference>
<feature type="binding site" evidence="2">
    <location>
        <position position="213"/>
    </location>
    <ligand>
        <name>Mg(2+)</name>
        <dbReference type="ChEBI" id="CHEBI:18420"/>
    </ligand>
</feature>
<dbReference type="InterPro" id="IPR018520">
    <property type="entry name" value="UPP_synth-like_CS"/>
</dbReference>
<protein>
    <recommendedName>
        <fullName evidence="2">Isoprenyl transferase</fullName>
        <ecNumber evidence="2">2.5.1.-</ecNumber>
    </recommendedName>
</protein>
<sequence>MGDYPQVDTVIEQIPDHVAIIMDGNGRWAQQTGKERKEGHQEGMEAIRRVTIRASERGIKVLTLYAFSTENWKRPPQEVKFLMQLPVKFFDRFVPELQENNIKVNMIGFKDKVPGSTKKAIEKAIDETKNNTGMILNFAFNYGGRAEIVEATKSLFDKVLSGQINKKDISEEVLQAELLTNSITPYDDVDLLIRSSGEQRLSNFLLWQNAYSEFYFSKLFWPEFTGEVLDKALLDYQYRSRRYGAI</sequence>
<comment type="subunit">
    <text evidence="2">Homodimer.</text>
</comment>
<feature type="active site" evidence="2">
    <location>
        <position position="23"/>
    </location>
</feature>
<evidence type="ECO:0000256" key="2">
    <source>
        <dbReference type="HAMAP-Rule" id="MF_01139"/>
    </source>
</evidence>
<dbReference type="PANTHER" id="PTHR10291">
    <property type="entry name" value="DEHYDRODOLICHYL DIPHOSPHATE SYNTHASE FAMILY MEMBER"/>
    <property type="match status" value="1"/>
</dbReference>
<dbReference type="Pfam" id="PF01255">
    <property type="entry name" value="Prenyltransf"/>
    <property type="match status" value="1"/>
</dbReference>
<feature type="binding site" evidence="2">
    <location>
        <position position="36"/>
    </location>
    <ligand>
        <name>substrate</name>
    </ligand>
</feature>
<comment type="cofactor">
    <cofactor evidence="2">
        <name>Mg(2+)</name>
        <dbReference type="ChEBI" id="CHEBI:18420"/>
    </cofactor>
    <text evidence="2">Binds 2 magnesium ions per subunit.</text>
</comment>
<dbReference type="EC" id="2.5.1.-" evidence="2"/>
<comment type="similarity">
    <text evidence="2">Belongs to the UPP synthase family.</text>
</comment>
<dbReference type="GO" id="GO:0005829">
    <property type="term" value="C:cytosol"/>
    <property type="evidence" value="ECO:0007669"/>
    <property type="project" value="TreeGrafter"/>
</dbReference>
<reference evidence="4" key="1">
    <citation type="submission" date="2016-10" db="EMBL/GenBank/DDBJ databases">
        <authorList>
            <person name="Varghese N."/>
            <person name="Submissions S."/>
        </authorList>
    </citation>
    <scope>NUCLEOTIDE SEQUENCE [LARGE SCALE GENOMIC DNA]</scope>
    <source>
        <strain evidence="4">DSM 16108</strain>
    </source>
</reference>
<proteinExistence type="inferred from homology"/>
<dbReference type="InterPro" id="IPR036424">
    <property type="entry name" value="UPP_synth-like_sf"/>
</dbReference>
<dbReference type="NCBIfam" id="TIGR00055">
    <property type="entry name" value="uppS"/>
    <property type="match status" value="1"/>
</dbReference>
<dbReference type="PANTHER" id="PTHR10291:SF0">
    <property type="entry name" value="DEHYDRODOLICHYL DIPHOSPHATE SYNTHASE 2"/>
    <property type="match status" value="1"/>
</dbReference>
<feature type="binding site" evidence="2">
    <location>
        <position position="72"/>
    </location>
    <ligand>
        <name>substrate</name>
    </ligand>
</feature>
<dbReference type="GO" id="GO:0016094">
    <property type="term" value="P:polyprenol biosynthetic process"/>
    <property type="evidence" value="ECO:0007669"/>
    <property type="project" value="TreeGrafter"/>
</dbReference>
<dbReference type="AlphaFoldDB" id="A0A1I3URX9"/>
<evidence type="ECO:0000313" key="4">
    <source>
        <dbReference type="Proteomes" id="UP000199589"/>
    </source>
</evidence>
<keyword evidence="2" id="KW-0460">Magnesium</keyword>
<feature type="binding site" evidence="2">
    <location>
        <position position="194"/>
    </location>
    <ligand>
        <name>substrate</name>
    </ligand>
</feature>
<dbReference type="FunFam" id="3.40.1180.10:FF:000001">
    <property type="entry name" value="(2E,6E)-farnesyl-diphosphate-specific ditrans,polycis-undecaprenyl-diphosphate synthase"/>
    <property type="match status" value="1"/>
</dbReference>